<dbReference type="GeneID" id="96089141"/>
<comment type="caution">
    <text evidence="6">The sequence shown here is derived from an EMBL/GenBank/DDBJ whole genome shotgun (WGS) entry which is preliminary data.</text>
</comment>
<dbReference type="InterPro" id="IPR000073">
    <property type="entry name" value="AB_hydrolase_1"/>
</dbReference>
<evidence type="ECO:0000256" key="4">
    <source>
        <dbReference type="ARBA" id="ARBA00023140"/>
    </source>
</evidence>
<dbReference type="Proteomes" id="UP001578633">
    <property type="component" value="Chromosome 9"/>
</dbReference>
<evidence type="ECO:0000313" key="6">
    <source>
        <dbReference type="EMBL" id="KAL1792312.1"/>
    </source>
</evidence>
<evidence type="ECO:0000313" key="7">
    <source>
        <dbReference type="Proteomes" id="UP001578633"/>
    </source>
</evidence>
<name>A0ABR3U805_9PLEO</name>
<dbReference type="InterPro" id="IPR029058">
    <property type="entry name" value="AB_hydrolase_fold"/>
</dbReference>
<keyword evidence="7" id="KW-1185">Reference proteome</keyword>
<proteinExistence type="inferred from homology"/>
<evidence type="ECO:0000256" key="2">
    <source>
        <dbReference type="ARBA" id="ARBA00005668"/>
    </source>
</evidence>
<dbReference type="Gene3D" id="3.40.50.1820">
    <property type="entry name" value="alpha/beta hydrolase"/>
    <property type="match status" value="1"/>
</dbReference>
<feature type="domain" description="AB hydrolase-1" evidence="5">
    <location>
        <begin position="53"/>
        <end position="308"/>
    </location>
</feature>
<dbReference type="PANTHER" id="PTHR43194:SF2">
    <property type="entry name" value="PEROXISOMAL MEMBRANE PROTEIN LPX1"/>
    <property type="match status" value="1"/>
</dbReference>
<dbReference type="InterPro" id="IPR050228">
    <property type="entry name" value="Carboxylesterase_BioH"/>
</dbReference>
<keyword evidence="3" id="KW-0843">Virulence</keyword>
<dbReference type="PANTHER" id="PTHR43194">
    <property type="entry name" value="HYDROLASE ALPHA/BETA FOLD FAMILY"/>
    <property type="match status" value="1"/>
</dbReference>
<evidence type="ECO:0000259" key="5">
    <source>
        <dbReference type="Pfam" id="PF12697"/>
    </source>
</evidence>
<evidence type="ECO:0000256" key="1">
    <source>
        <dbReference type="ARBA" id="ARBA00004275"/>
    </source>
</evidence>
<dbReference type="RefSeq" id="XP_069302896.1">
    <property type="nucleotide sequence ID" value="XM_069455313.1"/>
</dbReference>
<keyword evidence="4" id="KW-0576">Peroxisome</keyword>
<comment type="subcellular location">
    <subcellularLocation>
        <location evidence="1">Peroxisome</location>
    </subcellularLocation>
</comment>
<gene>
    <name evidence="6" type="ORF">ACET3X_008819</name>
</gene>
<comment type="similarity">
    <text evidence="2">Belongs to the AB hydrolase superfamily. AKT2 hydrolase family.</text>
</comment>
<dbReference type="SUPFAM" id="SSF53474">
    <property type="entry name" value="alpha/beta-Hydrolases"/>
    <property type="match status" value="1"/>
</dbReference>
<sequence>MASSVHDQYSRRFMIIPATHPRALHTVHSPDSRLDLALFDYHVFDADESALTLVLTHGTSFNKDLWHLIIDFLITSQELHGLIRRVVAIDAVNHGDSALLNKEKLGKAAFWPDNAYDILTTIQTLGLSQPLVGIGHSFGGGIMAHAALLSRSSFTATILVDPILFVMPKQDRMAADAALRRRCDWPSLGEVQDAFARSKGLADWHPKQREIYAEKGTTVESPQLSLRTLKTPKEQEAATYIAAPFPGLLESLRRSTGRYNLILGGKSRVINEQQRVEIRDAVGATKTIHVIPDAGHLIPMTHPFELARLIQQQLLSLSADRRSQPSHRL</sequence>
<evidence type="ECO:0000256" key="3">
    <source>
        <dbReference type="ARBA" id="ARBA00023026"/>
    </source>
</evidence>
<protein>
    <recommendedName>
        <fullName evidence="5">AB hydrolase-1 domain-containing protein</fullName>
    </recommendedName>
</protein>
<organism evidence="6 7">
    <name type="scientific">Alternaria dauci</name>
    <dbReference type="NCBI Taxonomy" id="48095"/>
    <lineage>
        <taxon>Eukaryota</taxon>
        <taxon>Fungi</taxon>
        <taxon>Dikarya</taxon>
        <taxon>Ascomycota</taxon>
        <taxon>Pezizomycotina</taxon>
        <taxon>Dothideomycetes</taxon>
        <taxon>Pleosporomycetidae</taxon>
        <taxon>Pleosporales</taxon>
        <taxon>Pleosporineae</taxon>
        <taxon>Pleosporaceae</taxon>
        <taxon>Alternaria</taxon>
        <taxon>Alternaria sect. Porri</taxon>
    </lineage>
</organism>
<dbReference type="EMBL" id="JBHGVX010000009">
    <property type="protein sequence ID" value="KAL1792312.1"/>
    <property type="molecule type" value="Genomic_DNA"/>
</dbReference>
<accession>A0ABR3U805</accession>
<dbReference type="Pfam" id="PF12697">
    <property type="entry name" value="Abhydrolase_6"/>
    <property type="match status" value="1"/>
</dbReference>
<reference evidence="6 7" key="1">
    <citation type="submission" date="2024-09" db="EMBL/GenBank/DDBJ databases">
        <title>T2T genomes of carrot and Alternaria dauci and their utility for understanding host-pathogen interaction during carrot leaf blight disease.</title>
        <authorList>
            <person name="Liu W."/>
            <person name="Xu S."/>
            <person name="Ou C."/>
            <person name="Liu X."/>
            <person name="Zhuang F."/>
            <person name="Deng X.W."/>
        </authorList>
    </citation>
    <scope>NUCLEOTIDE SEQUENCE [LARGE SCALE GENOMIC DNA]</scope>
    <source>
        <strain evidence="6 7">A2016</strain>
    </source>
</reference>